<dbReference type="RefSeq" id="WP_054615478.1">
    <property type="nucleotide sequence ID" value="NZ_CP101125.1"/>
</dbReference>
<evidence type="ECO:0000256" key="1">
    <source>
        <dbReference type="SAM" id="SignalP"/>
    </source>
</evidence>
<feature type="signal peptide" evidence="1">
    <location>
        <begin position="1"/>
        <end position="21"/>
    </location>
</feature>
<evidence type="ECO:0000313" key="3">
    <source>
        <dbReference type="Proteomes" id="UP001059607"/>
    </source>
</evidence>
<accession>A0ABY5E8L5</accession>
<organism evidence="2 3">
    <name type="scientific">Pseudomonas nunensis</name>
    <dbReference type="NCBI Taxonomy" id="2961896"/>
    <lineage>
        <taxon>Bacteria</taxon>
        <taxon>Pseudomonadati</taxon>
        <taxon>Pseudomonadota</taxon>
        <taxon>Gammaproteobacteria</taxon>
        <taxon>Pseudomonadales</taxon>
        <taxon>Pseudomonadaceae</taxon>
        <taxon>Pseudomonas</taxon>
    </lineage>
</organism>
<protein>
    <submittedName>
        <fullName evidence="2">Uncharacterized protein</fullName>
    </submittedName>
</protein>
<gene>
    <name evidence="2" type="ORF">NK667_16525</name>
</gene>
<proteinExistence type="predicted"/>
<keyword evidence="3" id="KW-1185">Reference proteome</keyword>
<sequence length="132" mass="14271">MSSGITMVGMLAALGCVQAIAATDYRCTVERADSATENSVGHLFIGKQFTVERRTGLMAGALKNSYVTAPQVIDPGSTENSFKVVTTMQLDQGLGVGSAVYALVINEYQDGLRKNFVFLEGDDVYFGWCEHF</sequence>
<dbReference type="Proteomes" id="UP001059607">
    <property type="component" value="Chromosome"/>
</dbReference>
<keyword evidence="1" id="KW-0732">Signal</keyword>
<dbReference type="EMBL" id="CP101125">
    <property type="protein sequence ID" value="UTO11799.1"/>
    <property type="molecule type" value="Genomic_DNA"/>
</dbReference>
<reference evidence="2" key="1">
    <citation type="submission" date="2022-07" db="EMBL/GenBank/DDBJ databases">
        <title>Pseudomonas nunamit sp. nov. an antifungal species isolated from Greenland.</title>
        <authorList>
            <person name="Ntana F."/>
            <person name="Hennessy R.C."/>
            <person name="Zervas A."/>
            <person name="Stougaard P."/>
        </authorList>
    </citation>
    <scope>NUCLEOTIDE SEQUENCE</scope>
    <source>
        <strain evidence="2">In5</strain>
    </source>
</reference>
<name>A0ABY5E8L5_9PSED</name>
<evidence type="ECO:0000313" key="2">
    <source>
        <dbReference type="EMBL" id="UTO11799.1"/>
    </source>
</evidence>
<feature type="chain" id="PRO_5045779036" evidence="1">
    <location>
        <begin position="22"/>
        <end position="132"/>
    </location>
</feature>